<keyword evidence="2" id="KW-0648">Protein biosynthesis</keyword>
<evidence type="ECO:0000256" key="1">
    <source>
        <dbReference type="ARBA" id="ARBA00010759"/>
    </source>
</evidence>
<dbReference type="EMBL" id="MFQN01000013">
    <property type="protein sequence ID" value="OGH74508.1"/>
    <property type="molecule type" value="Genomic_DNA"/>
</dbReference>
<evidence type="ECO:0000256" key="2">
    <source>
        <dbReference type="HAMAP-Rule" id="MF_00163"/>
    </source>
</evidence>
<dbReference type="InterPro" id="IPR036821">
    <property type="entry name" value="Peptide_deformylase_sf"/>
</dbReference>
<dbReference type="CDD" id="cd00487">
    <property type="entry name" value="Pep_deformylase"/>
    <property type="match status" value="1"/>
</dbReference>
<dbReference type="PRINTS" id="PR01576">
    <property type="entry name" value="PDEFORMYLASE"/>
</dbReference>
<dbReference type="Gene3D" id="3.90.45.10">
    <property type="entry name" value="Peptide deformylase"/>
    <property type="match status" value="1"/>
</dbReference>
<dbReference type="AlphaFoldDB" id="A0A1F6MSK1"/>
<keyword evidence="2" id="KW-0378">Hydrolase</keyword>
<dbReference type="NCBIfam" id="NF001159">
    <property type="entry name" value="PRK00150.1-3"/>
    <property type="match status" value="1"/>
</dbReference>
<gene>
    <name evidence="2" type="primary">def</name>
    <name evidence="3" type="ORF">A3G00_01825</name>
</gene>
<keyword evidence="2" id="KW-0479">Metal-binding</keyword>
<evidence type="ECO:0000313" key="3">
    <source>
        <dbReference type="EMBL" id="OGH74508.1"/>
    </source>
</evidence>
<dbReference type="PANTHER" id="PTHR10458">
    <property type="entry name" value="PEPTIDE DEFORMYLASE"/>
    <property type="match status" value="1"/>
</dbReference>
<feature type="binding site" evidence="2">
    <location>
        <position position="138"/>
    </location>
    <ligand>
        <name>Fe cation</name>
        <dbReference type="ChEBI" id="CHEBI:24875"/>
    </ligand>
</feature>
<dbReference type="Pfam" id="PF01327">
    <property type="entry name" value="Pep_deformylase"/>
    <property type="match status" value="1"/>
</dbReference>
<dbReference type="EC" id="3.5.1.88" evidence="2"/>
<name>A0A1F6MSK1_9BACT</name>
<dbReference type="GO" id="GO:0006412">
    <property type="term" value="P:translation"/>
    <property type="evidence" value="ECO:0007669"/>
    <property type="project" value="UniProtKB-UniRule"/>
</dbReference>
<feature type="active site" evidence="2">
    <location>
        <position position="139"/>
    </location>
</feature>
<evidence type="ECO:0000313" key="4">
    <source>
        <dbReference type="Proteomes" id="UP000178347"/>
    </source>
</evidence>
<comment type="catalytic activity">
    <reaction evidence="2">
        <text>N-terminal N-formyl-L-methionyl-[peptide] + H2O = N-terminal L-methionyl-[peptide] + formate</text>
        <dbReference type="Rhea" id="RHEA:24420"/>
        <dbReference type="Rhea" id="RHEA-COMP:10639"/>
        <dbReference type="Rhea" id="RHEA-COMP:10640"/>
        <dbReference type="ChEBI" id="CHEBI:15377"/>
        <dbReference type="ChEBI" id="CHEBI:15740"/>
        <dbReference type="ChEBI" id="CHEBI:49298"/>
        <dbReference type="ChEBI" id="CHEBI:64731"/>
        <dbReference type="EC" id="3.5.1.88"/>
    </reaction>
</comment>
<comment type="function">
    <text evidence="2">Removes the formyl group from the N-terminal Met of newly synthesized proteins. Requires at least a dipeptide for an efficient rate of reaction. N-terminal L-methionine is a prerequisite for activity but the enzyme has broad specificity at other positions.</text>
</comment>
<dbReference type="SUPFAM" id="SSF56420">
    <property type="entry name" value="Peptide deformylase"/>
    <property type="match status" value="1"/>
</dbReference>
<keyword evidence="2" id="KW-0408">Iron</keyword>
<dbReference type="GO" id="GO:0042586">
    <property type="term" value="F:peptide deformylase activity"/>
    <property type="evidence" value="ECO:0007669"/>
    <property type="project" value="UniProtKB-UniRule"/>
</dbReference>
<dbReference type="PANTHER" id="PTHR10458:SF22">
    <property type="entry name" value="PEPTIDE DEFORMYLASE"/>
    <property type="match status" value="1"/>
</dbReference>
<feature type="binding site" evidence="2">
    <location>
        <position position="96"/>
    </location>
    <ligand>
        <name>Fe cation</name>
        <dbReference type="ChEBI" id="CHEBI:24875"/>
    </ligand>
</feature>
<reference evidence="3 4" key="1">
    <citation type="journal article" date="2016" name="Nat. Commun.">
        <title>Thousands of microbial genomes shed light on interconnected biogeochemical processes in an aquifer system.</title>
        <authorList>
            <person name="Anantharaman K."/>
            <person name="Brown C.T."/>
            <person name="Hug L.A."/>
            <person name="Sharon I."/>
            <person name="Castelle C.J."/>
            <person name="Probst A.J."/>
            <person name="Thomas B.C."/>
            <person name="Singh A."/>
            <person name="Wilkins M.J."/>
            <person name="Karaoz U."/>
            <person name="Brodie E.L."/>
            <person name="Williams K.H."/>
            <person name="Hubbard S.S."/>
            <person name="Banfield J.F."/>
        </authorList>
    </citation>
    <scope>NUCLEOTIDE SEQUENCE [LARGE SCALE GENOMIC DNA]</scope>
</reference>
<comment type="cofactor">
    <cofactor evidence="2">
        <name>Fe(2+)</name>
        <dbReference type="ChEBI" id="CHEBI:29033"/>
    </cofactor>
    <text evidence="2">Binds 1 Fe(2+) ion.</text>
</comment>
<dbReference type="HAMAP" id="MF_00163">
    <property type="entry name" value="Pep_deformylase"/>
    <property type="match status" value="1"/>
</dbReference>
<dbReference type="STRING" id="1798692.A3G00_01825"/>
<comment type="similarity">
    <text evidence="1 2">Belongs to the polypeptide deformylase family.</text>
</comment>
<organism evidence="3 4">
    <name type="scientific">Candidatus Magasanikbacteria bacterium RIFCSPLOWO2_12_FULL_43_12</name>
    <dbReference type="NCBI Taxonomy" id="1798692"/>
    <lineage>
        <taxon>Bacteria</taxon>
        <taxon>Candidatus Magasanikiibacteriota</taxon>
    </lineage>
</organism>
<dbReference type="NCBIfam" id="TIGR00079">
    <property type="entry name" value="pept_deformyl"/>
    <property type="match status" value="1"/>
</dbReference>
<dbReference type="Proteomes" id="UP000178347">
    <property type="component" value="Unassembled WGS sequence"/>
</dbReference>
<proteinExistence type="inferred from homology"/>
<dbReference type="InterPro" id="IPR023635">
    <property type="entry name" value="Peptide_deformylase"/>
</dbReference>
<protein>
    <recommendedName>
        <fullName evidence="2">Peptide deformylase</fullName>
        <shortName evidence="2">PDF</shortName>
        <ecNumber evidence="2">3.5.1.88</ecNumber>
    </recommendedName>
    <alternativeName>
        <fullName evidence="2">Polypeptide deformylase</fullName>
    </alternativeName>
</protein>
<comment type="caution">
    <text evidence="3">The sequence shown here is derived from an EMBL/GenBank/DDBJ whole genome shotgun (WGS) entry which is preliminary data.</text>
</comment>
<sequence length="164" mass="18493">MLQIITIPNEILLKRSKEVGREFVLLKKTQKLIEEMLVVMKTADGVGLAAPQINESIRLCVINQTADSVNLKNDLVLFNPVWKKTSIKKDVMEEGCLSVPKTYGKVKRYVKIKVDALNEKGEPMSFLASDLLARVIQHEVDHLDGILFTDKAKDIYQIDQLSSP</sequence>
<feature type="binding site" evidence="2">
    <location>
        <position position="142"/>
    </location>
    <ligand>
        <name>Fe cation</name>
        <dbReference type="ChEBI" id="CHEBI:24875"/>
    </ligand>
</feature>
<dbReference type="GO" id="GO:0046872">
    <property type="term" value="F:metal ion binding"/>
    <property type="evidence" value="ECO:0007669"/>
    <property type="project" value="UniProtKB-KW"/>
</dbReference>
<dbReference type="PIRSF" id="PIRSF004749">
    <property type="entry name" value="Pep_def"/>
    <property type="match status" value="1"/>
</dbReference>
<accession>A0A1F6MSK1</accession>